<reference evidence="1" key="1">
    <citation type="submission" date="2007-04" db="EMBL/GenBank/DDBJ databases">
        <authorList>
            <consortium name="The Broad Institute Genome Sequencing Platform"/>
            <person name="Birren B."/>
            <person name="Lander E."/>
            <person name="Galagan J."/>
            <person name="Nusbaum C."/>
            <person name="Devon K."/>
            <person name="Ma L.-J."/>
            <person name="Jaffe D."/>
            <person name="Butler J."/>
            <person name="Alvarez P."/>
            <person name="Gnerre S."/>
            <person name="Grabherr M."/>
            <person name="Kleber M."/>
            <person name="Mauceli E."/>
            <person name="Brockman W."/>
            <person name="MacCallum I.A."/>
            <person name="Young S."/>
            <person name="LaButti K."/>
            <person name="DeCaprio D."/>
            <person name="Crawford M."/>
            <person name="Koehrsen M."/>
            <person name="Engels R."/>
            <person name="Montgomery P."/>
            <person name="Pearson M."/>
            <person name="Howarth C."/>
            <person name="Larson L."/>
            <person name="White J."/>
            <person name="O'Leary S."/>
            <person name="Kodira C."/>
            <person name="Zeng Q."/>
            <person name="Yandava C."/>
            <person name="Alvarado L."/>
            <person name="Kistler C."/>
            <person name="Shim W.-B."/>
            <person name="Kang S."/>
            <person name="Woloshuk C."/>
        </authorList>
    </citation>
    <scope>NUCLEOTIDE SEQUENCE</scope>
    <source>
        <strain evidence="1">4287</strain>
    </source>
</reference>
<dbReference type="RefSeq" id="XP_018257605.1">
    <property type="nucleotide sequence ID" value="XM_018403013.1"/>
</dbReference>
<dbReference type="VEuPathDB" id="FungiDB:FOXG_22599"/>
<dbReference type="EMBL" id="DS231734">
    <property type="protein sequence ID" value="KNB19560.1"/>
    <property type="molecule type" value="Genomic_DNA"/>
</dbReference>
<accession>A0A0J9WAF1</accession>
<dbReference type="KEGG" id="fox:FOXG_22599"/>
<dbReference type="Proteomes" id="UP000009097">
    <property type="component" value="Unassembled WGS sequence"/>
</dbReference>
<evidence type="ECO:0000313" key="1">
    <source>
        <dbReference type="EMBL" id="KNB19560.1"/>
    </source>
</evidence>
<dbReference type="GeneID" id="28963305"/>
<proteinExistence type="predicted"/>
<sequence length="132" mass="15168">MNGSGGEWMREEEMRRDESRKELLRLEEICQCQLGLAKAGTGSTVAEQETSCHCNKTRRFLREGRIIPRPSVCGLPLKTRSELGDWLSQEYIQSDIWSVDDEDIVDRPKLPSRRLSQGIRIIHRVRSVTNNA</sequence>
<dbReference type="AlphaFoldDB" id="A0A0J9WAF1"/>
<gene>
    <name evidence="1" type="ORF">FOXG_22599</name>
</gene>
<reference evidence="1" key="2">
    <citation type="journal article" date="2010" name="Nature">
        <title>Comparative genomics reveals mobile pathogenicity chromosomes in Fusarium.</title>
        <authorList>
            <person name="Ma L.J."/>
            <person name="van der Does H.C."/>
            <person name="Borkovich K.A."/>
            <person name="Coleman J.J."/>
            <person name="Daboussi M.J."/>
            <person name="Di Pietro A."/>
            <person name="Dufresne M."/>
            <person name="Freitag M."/>
            <person name="Grabherr M."/>
            <person name="Henrissat B."/>
            <person name="Houterman P.M."/>
            <person name="Kang S."/>
            <person name="Shim W.B."/>
            <person name="Woloshuk C."/>
            <person name="Xie X."/>
            <person name="Xu J.R."/>
            <person name="Antoniw J."/>
            <person name="Baker S.E."/>
            <person name="Bluhm B.H."/>
            <person name="Breakspear A."/>
            <person name="Brown D.W."/>
            <person name="Butchko R.A."/>
            <person name="Chapman S."/>
            <person name="Coulson R."/>
            <person name="Coutinho P.M."/>
            <person name="Danchin E.G."/>
            <person name="Diener A."/>
            <person name="Gale L.R."/>
            <person name="Gardiner D.M."/>
            <person name="Goff S."/>
            <person name="Hammond-Kosack K.E."/>
            <person name="Hilburn K."/>
            <person name="Hua-Van A."/>
            <person name="Jonkers W."/>
            <person name="Kazan K."/>
            <person name="Kodira C.D."/>
            <person name="Koehrsen M."/>
            <person name="Kumar L."/>
            <person name="Lee Y.H."/>
            <person name="Li L."/>
            <person name="Manners J.M."/>
            <person name="Miranda-Saavedra D."/>
            <person name="Mukherjee M."/>
            <person name="Park G."/>
            <person name="Park J."/>
            <person name="Park S.Y."/>
            <person name="Proctor R.H."/>
            <person name="Regev A."/>
            <person name="Ruiz-Roldan M.C."/>
            <person name="Sain D."/>
            <person name="Sakthikumar S."/>
            <person name="Sykes S."/>
            <person name="Schwartz D.C."/>
            <person name="Turgeon B.G."/>
            <person name="Wapinski I."/>
            <person name="Yoder O."/>
            <person name="Young S."/>
            <person name="Zeng Q."/>
            <person name="Zhou S."/>
            <person name="Galagan J."/>
            <person name="Cuomo C.A."/>
            <person name="Kistler H.C."/>
            <person name="Rep M."/>
        </authorList>
    </citation>
    <scope>NUCLEOTIDE SEQUENCE [LARGE SCALE GENOMIC DNA]</scope>
    <source>
        <strain evidence="1">4287</strain>
    </source>
</reference>
<organism evidence="1 2">
    <name type="scientific">Fusarium oxysporum f. sp. lycopersici (strain 4287 / CBS 123668 / FGSC 9935 / NRRL 34936)</name>
    <name type="common">Fusarium vascular wilt of tomato</name>
    <dbReference type="NCBI Taxonomy" id="426428"/>
    <lineage>
        <taxon>Eukaryota</taxon>
        <taxon>Fungi</taxon>
        <taxon>Dikarya</taxon>
        <taxon>Ascomycota</taxon>
        <taxon>Pezizomycotina</taxon>
        <taxon>Sordariomycetes</taxon>
        <taxon>Hypocreomycetidae</taxon>
        <taxon>Hypocreales</taxon>
        <taxon>Nectriaceae</taxon>
        <taxon>Fusarium</taxon>
        <taxon>Fusarium oxysporum species complex</taxon>
    </lineage>
</organism>
<protein>
    <submittedName>
        <fullName evidence="1">Uncharacterized protein</fullName>
    </submittedName>
</protein>
<name>A0A0J9WAF1_FUSO4</name>
<evidence type="ECO:0000313" key="2">
    <source>
        <dbReference type="Proteomes" id="UP000009097"/>
    </source>
</evidence>